<dbReference type="EMBL" id="JADKNH010000020">
    <property type="protein sequence ID" value="MBF4695789.1"/>
    <property type="molecule type" value="Genomic_DNA"/>
</dbReference>
<feature type="domain" description="Tripartite ATP-independent periplasmic transporters DctQ component" evidence="10">
    <location>
        <begin position="25"/>
        <end position="153"/>
    </location>
</feature>
<sequence length="167" mass="19429">MKVIKWLDEYFEEYLLVILLAIISTVMMGQIIMRYVFHASLSWPEELTRYCFIWSVFVGTSYSIKKRNMLRIDAITTFFPEKVKEYLEIIIELVVFIFFGFLLINSVEVVEKLMISGQRSPAMELPMVYVYSATVFGFGLSIVRSVQNLFKLTKALKHKKIQAEGGN</sequence>
<keyword evidence="2" id="KW-0813">Transport</keyword>
<organism evidence="11 12">
    <name type="scientific">Fusibacter ferrireducens</name>
    <dbReference type="NCBI Taxonomy" id="2785058"/>
    <lineage>
        <taxon>Bacteria</taxon>
        <taxon>Bacillati</taxon>
        <taxon>Bacillota</taxon>
        <taxon>Clostridia</taxon>
        <taxon>Eubacteriales</taxon>
        <taxon>Eubacteriales Family XII. Incertae Sedis</taxon>
        <taxon>Fusibacter</taxon>
    </lineage>
</organism>
<evidence type="ECO:0000256" key="2">
    <source>
        <dbReference type="ARBA" id="ARBA00022448"/>
    </source>
</evidence>
<proteinExistence type="inferred from homology"/>
<feature type="transmembrane region" description="Helical" evidence="9">
    <location>
        <begin position="14"/>
        <end position="35"/>
    </location>
</feature>
<protein>
    <submittedName>
        <fullName evidence="11">TRAP transporter small permease</fullName>
    </submittedName>
</protein>
<comment type="similarity">
    <text evidence="8">Belongs to the TRAP transporter small permease family.</text>
</comment>
<evidence type="ECO:0000256" key="6">
    <source>
        <dbReference type="ARBA" id="ARBA00022989"/>
    </source>
</evidence>
<feature type="transmembrane region" description="Helical" evidence="9">
    <location>
        <begin position="127"/>
        <end position="150"/>
    </location>
</feature>
<dbReference type="InterPro" id="IPR055348">
    <property type="entry name" value="DctQ"/>
</dbReference>
<reference evidence="11 12" key="1">
    <citation type="submission" date="2020-11" db="EMBL/GenBank/DDBJ databases">
        <title>Fusibacter basophilias sp. nov.</title>
        <authorList>
            <person name="Qiu D."/>
        </authorList>
    </citation>
    <scope>NUCLEOTIDE SEQUENCE [LARGE SCALE GENOMIC DNA]</scope>
    <source>
        <strain evidence="11 12">Q10-2</strain>
    </source>
</reference>
<keyword evidence="4" id="KW-0997">Cell inner membrane</keyword>
<accession>A0ABR9ZZB9</accession>
<dbReference type="InterPro" id="IPR007387">
    <property type="entry name" value="TRAP_DctQ"/>
</dbReference>
<evidence type="ECO:0000256" key="5">
    <source>
        <dbReference type="ARBA" id="ARBA00022692"/>
    </source>
</evidence>
<comment type="subcellular location">
    <subcellularLocation>
        <location evidence="1">Cell inner membrane</location>
        <topology evidence="1">Multi-pass membrane protein</topology>
    </subcellularLocation>
</comment>
<evidence type="ECO:0000313" key="11">
    <source>
        <dbReference type="EMBL" id="MBF4695789.1"/>
    </source>
</evidence>
<dbReference type="PANTHER" id="PTHR35011:SF2">
    <property type="entry name" value="2,3-DIKETO-L-GULONATE TRAP TRANSPORTER SMALL PERMEASE PROTEIN YIAM"/>
    <property type="match status" value="1"/>
</dbReference>
<evidence type="ECO:0000256" key="8">
    <source>
        <dbReference type="ARBA" id="ARBA00038436"/>
    </source>
</evidence>
<keyword evidence="3" id="KW-1003">Cell membrane</keyword>
<evidence type="ECO:0000259" key="10">
    <source>
        <dbReference type="Pfam" id="PF04290"/>
    </source>
</evidence>
<evidence type="ECO:0000256" key="1">
    <source>
        <dbReference type="ARBA" id="ARBA00004429"/>
    </source>
</evidence>
<dbReference type="RefSeq" id="WP_194704026.1">
    <property type="nucleotide sequence ID" value="NZ_JADKNH010000020.1"/>
</dbReference>
<keyword evidence="7 9" id="KW-0472">Membrane</keyword>
<comment type="caution">
    <text evidence="11">The sequence shown here is derived from an EMBL/GenBank/DDBJ whole genome shotgun (WGS) entry which is preliminary data.</text>
</comment>
<name>A0ABR9ZZB9_9FIRM</name>
<feature type="transmembrane region" description="Helical" evidence="9">
    <location>
        <begin position="86"/>
        <end position="107"/>
    </location>
</feature>
<dbReference type="PANTHER" id="PTHR35011">
    <property type="entry name" value="2,3-DIKETO-L-GULONATE TRAP TRANSPORTER SMALL PERMEASE PROTEIN YIAM"/>
    <property type="match status" value="1"/>
</dbReference>
<dbReference type="Pfam" id="PF04290">
    <property type="entry name" value="DctQ"/>
    <property type="match status" value="1"/>
</dbReference>
<evidence type="ECO:0000256" key="9">
    <source>
        <dbReference type="SAM" id="Phobius"/>
    </source>
</evidence>
<evidence type="ECO:0000256" key="4">
    <source>
        <dbReference type="ARBA" id="ARBA00022519"/>
    </source>
</evidence>
<keyword evidence="6 9" id="KW-1133">Transmembrane helix</keyword>
<feature type="transmembrane region" description="Helical" evidence="9">
    <location>
        <begin position="47"/>
        <end position="65"/>
    </location>
</feature>
<keyword evidence="12" id="KW-1185">Reference proteome</keyword>
<evidence type="ECO:0000313" key="12">
    <source>
        <dbReference type="Proteomes" id="UP000614200"/>
    </source>
</evidence>
<evidence type="ECO:0000256" key="7">
    <source>
        <dbReference type="ARBA" id="ARBA00023136"/>
    </source>
</evidence>
<keyword evidence="5 9" id="KW-0812">Transmembrane</keyword>
<evidence type="ECO:0000256" key="3">
    <source>
        <dbReference type="ARBA" id="ARBA00022475"/>
    </source>
</evidence>
<dbReference type="Proteomes" id="UP000614200">
    <property type="component" value="Unassembled WGS sequence"/>
</dbReference>
<gene>
    <name evidence="11" type="ORF">ISU02_22050</name>
</gene>